<dbReference type="Proteomes" id="UP001204445">
    <property type="component" value="Unassembled WGS sequence"/>
</dbReference>
<dbReference type="GO" id="GO:0004519">
    <property type="term" value="F:endonuclease activity"/>
    <property type="evidence" value="ECO:0007669"/>
    <property type="project" value="UniProtKB-KW"/>
</dbReference>
<dbReference type="CDD" id="cd00085">
    <property type="entry name" value="HNHc"/>
    <property type="match status" value="1"/>
</dbReference>
<dbReference type="Gene3D" id="1.10.30.50">
    <property type="match status" value="1"/>
</dbReference>
<dbReference type="InterPro" id="IPR029471">
    <property type="entry name" value="HNH_5"/>
</dbReference>
<dbReference type="InterPro" id="IPR003615">
    <property type="entry name" value="HNH_nuc"/>
</dbReference>
<dbReference type="EMBL" id="JANUCT010000004">
    <property type="protein sequence ID" value="MCS3902724.1"/>
    <property type="molecule type" value="Genomic_DNA"/>
</dbReference>
<dbReference type="RefSeq" id="WP_259054289.1">
    <property type="nucleotide sequence ID" value="NZ_JANUCT010000004.1"/>
</dbReference>
<dbReference type="InterPro" id="IPR052892">
    <property type="entry name" value="NA-targeting_endonuclease"/>
</dbReference>
<organism evidence="2 3">
    <name type="scientific">Methylohalomonas lacus</name>
    <dbReference type="NCBI Taxonomy" id="398773"/>
    <lineage>
        <taxon>Bacteria</taxon>
        <taxon>Pseudomonadati</taxon>
        <taxon>Pseudomonadota</taxon>
        <taxon>Gammaproteobacteria</taxon>
        <taxon>Methylohalomonadales</taxon>
        <taxon>Methylohalomonadaceae</taxon>
        <taxon>Methylohalomonas</taxon>
    </lineage>
</organism>
<keyword evidence="2" id="KW-0378">Hydrolase</keyword>
<accession>A0AAE3L0L3</accession>
<reference evidence="2" key="1">
    <citation type="submission" date="2022-08" db="EMBL/GenBank/DDBJ databases">
        <title>Genomic Encyclopedia of Type Strains, Phase III (KMG-III): the genomes of soil and plant-associated and newly described type strains.</title>
        <authorList>
            <person name="Whitman W."/>
        </authorList>
    </citation>
    <scope>NUCLEOTIDE SEQUENCE</scope>
    <source>
        <strain evidence="2">HMT 1</strain>
    </source>
</reference>
<dbReference type="PANTHER" id="PTHR33877:SF2">
    <property type="entry name" value="OS07G0170200 PROTEIN"/>
    <property type="match status" value="1"/>
</dbReference>
<evidence type="ECO:0000313" key="2">
    <source>
        <dbReference type="EMBL" id="MCS3902724.1"/>
    </source>
</evidence>
<dbReference type="SMART" id="SM00507">
    <property type="entry name" value="HNHc"/>
    <property type="match status" value="1"/>
</dbReference>
<keyword evidence="3" id="KW-1185">Reference proteome</keyword>
<keyword evidence="2" id="KW-0540">Nuclease</keyword>
<gene>
    <name evidence="2" type="ORF">J2T55_000728</name>
</gene>
<keyword evidence="2" id="KW-0255">Endonuclease</keyword>
<evidence type="ECO:0000259" key="1">
    <source>
        <dbReference type="SMART" id="SM00507"/>
    </source>
</evidence>
<proteinExistence type="predicted"/>
<dbReference type="AlphaFoldDB" id="A0AAE3L0L3"/>
<feature type="domain" description="HNH nuclease" evidence="1">
    <location>
        <begin position="81"/>
        <end position="134"/>
    </location>
</feature>
<sequence length="190" mass="21727">MSHLILRLDVSGTPVTWIPWQDAVCLYSRNMVAWTAGEHMFRFQGGICRATGQRSAVNVNSIIAIKRSAQNKYVRRGVPPLTNRELFLRDAHMCMYCGNDQRNTLLTRDHVLPISRGGRDSWSNVVAACRTCNTRKGNRIPEEAHMPLLAVPYVPNWAEYLALSNRRILADQMDFLKSQFSGRPMPFHRQ</sequence>
<dbReference type="Pfam" id="PF14279">
    <property type="entry name" value="HNH_5"/>
    <property type="match status" value="1"/>
</dbReference>
<dbReference type="PANTHER" id="PTHR33877">
    <property type="entry name" value="SLL1193 PROTEIN"/>
    <property type="match status" value="1"/>
</dbReference>
<name>A0AAE3L0L3_9GAMM</name>
<comment type="caution">
    <text evidence="2">The sequence shown here is derived from an EMBL/GenBank/DDBJ whole genome shotgun (WGS) entry which is preliminary data.</text>
</comment>
<evidence type="ECO:0000313" key="3">
    <source>
        <dbReference type="Proteomes" id="UP001204445"/>
    </source>
</evidence>
<protein>
    <submittedName>
        <fullName evidence="2">5-methylcytosine-specific restriction endonuclease McrA</fullName>
    </submittedName>
</protein>